<dbReference type="RefSeq" id="XP_024500358.1">
    <property type="nucleotide sequence ID" value="XM_024646147.1"/>
</dbReference>
<sequence length="212" mass="24760">MVVPISQELPVLRKYEDVMLRNINDLCIECWNLYTSFDDLNESSYDFLTQIINDRNLRFSNLYYECSYKELEGSIMVPENKKLKSLDELNKKILKNCESLTEIVEVNFPNLISKFEKIVTKVKKIDISNYMEKMSNNDKLLLNHKVKEGKIILPTFLECIKKELKFKISGLKDIAYAPDNTNDISIGILAAWKHYIYIDYSLINSLYCLAIS</sequence>
<proteinExistence type="predicted"/>
<reference evidence="1" key="2">
    <citation type="submission" date="2014-09" db="EMBL/GenBank/DDBJ databases">
        <authorList>
            <person name="Aslett A.Martin."/>
        </authorList>
    </citation>
    <scope>NUCLEOTIDE SEQUENCE</scope>
    <source>
        <strain evidence="1">ED321 Heterogonic</strain>
    </source>
</reference>
<dbReference type="AlphaFoldDB" id="A0A090L0Z2"/>
<dbReference type="Proteomes" id="UP000035682">
    <property type="component" value="Unplaced"/>
</dbReference>
<accession>A0A090L0Z2</accession>
<dbReference type="OMA" id="EIWNITQ"/>
<evidence type="ECO:0000313" key="1">
    <source>
        <dbReference type="EMBL" id="CEF61149.1"/>
    </source>
</evidence>
<dbReference type="WormBase" id="SRAE_0000027700">
    <property type="protein sequence ID" value="SRP03771"/>
    <property type="gene ID" value="WBGene00256019"/>
</dbReference>
<gene>
    <name evidence="1 3 4" type="ORF">SRAE_0000027700</name>
</gene>
<protein>
    <submittedName>
        <fullName evidence="1 3">Uncharacterized protein</fullName>
    </submittedName>
</protein>
<dbReference type="EMBL" id="LN609405">
    <property type="protein sequence ID" value="CEF61149.1"/>
    <property type="molecule type" value="Genomic_DNA"/>
</dbReference>
<reference evidence="3" key="3">
    <citation type="submission" date="2020-12" db="UniProtKB">
        <authorList>
            <consortium name="WormBaseParasite"/>
        </authorList>
    </citation>
    <scope>IDENTIFICATION</scope>
</reference>
<keyword evidence="2" id="KW-1185">Reference proteome</keyword>
<evidence type="ECO:0000313" key="2">
    <source>
        <dbReference type="Proteomes" id="UP000035682"/>
    </source>
</evidence>
<organism evidence="1">
    <name type="scientific">Strongyloides ratti</name>
    <name type="common">Parasitic roundworm</name>
    <dbReference type="NCBI Taxonomy" id="34506"/>
    <lineage>
        <taxon>Eukaryota</taxon>
        <taxon>Metazoa</taxon>
        <taxon>Ecdysozoa</taxon>
        <taxon>Nematoda</taxon>
        <taxon>Chromadorea</taxon>
        <taxon>Rhabditida</taxon>
        <taxon>Tylenchina</taxon>
        <taxon>Panagrolaimomorpha</taxon>
        <taxon>Strongyloidoidea</taxon>
        <taxon>Strongyloididae</taxon>
        <taxon>Strongyloides</taxon>
    </lineage>
</organism>
<reference evidence="2" key="1">
    <citation type="submission" date="2014-09" db="EMBL/GenBank/DDBJ databases">
        <authorList>
            <person name="Martin A.A."/>
        </authorList>
    </citation>
    <scope>NUCLEOTIDE SEQUENCE</scope>
    <source>
        <strain evidence="2">ED321</strain>
    </source>
</reference>
<name>A0A090L0Z2_STRRB</name>
<dbReference type="GeneID" id="36373517"/>
<evidence type="ECO:0000313" key="4">
    <source>
        <dbReference type="WormBase" id="SRAE_0000027700"/>
    </source>
</evidence>
<dbReference type="CTD" id="36373517"/>
<dbReference type="WBParaSite" id="SRAE_0000027700.1">
    <property type="protein sequence ID" value="SRAE_0000027700.1"/>
    <property type="gene ID" value="WBGene00256019"/>
</dbReference>
<evidence type="ECO:0000313" key="3">
    <source>
        <dbReference type="WBParaSite" id="SRAE_0000027700.1"/>
    </source>
</evidence>